<gene>
    <name evidence="2" type="ORF">ABUE31_05405</name>
</gene>
<organism evidence="2 3">
    <name type="scientific">Mesorhizobium marinum</name>
    <dbReference type="NCBI Taxonomy" id="3228790"/>
    <lineage>
        <taxon>Bacteria</taxon>
        <taxon>Pseudomonadati</taxon>
        <taxon>Pseudomonadota</taxon>
        <taxon>Alphaproteobacteria</taxon>
        <taxon>Hyphomicrobiales</taxon>
        <taxon>Phyllobacteriaceae</taxon>
        <taxon>Mesorhizobium</taxon>
    </lineage>
</organism>
<name>A0ABV3QWS7_9HYPH</name>
<comment type="caution">
    <text evidence="2">The sequence shown here is derived from an EMBL/GenBank/DDBJ whole genome shotgun (WGS) entry which is preliminary data.</text>
</comment>
<dbReference type="Proteomes" id="UP001556196">
    <property type="component" value="Unassembled WGS sequence"/>
</dbReference>
<feature type="region of interest" description="Disordered" evidence="1">
    <location>
        <begin position="46"/>
        <end position="65"/>
    </location>
</feature>
<proteinExistence type="predicted"/>
<reference evidence="2 3" key="1">
    <citation type="submission" date="2024-06" db="EMBL/GenBank/DDBJ databases">
        <authorList>
            <person name="Tuo L."/>
        </authorList>
    </citation>
    <scope>NUCLEOTIDE SEQUENCE [LARGE SCALE GENOMIC DNA]</scope>
    <source>
        <strain evidence="2 3">ZMM04-5</strain>
    </source>
</reference>
<evidence type="ECO:0000256" key="1">
    <source>
        <dbReference type="SAM" id="MobiDB-lite"/>
    </source>
</evidence>
<accession>A0ABV3QWS7</accession>
<sequence>MRTMLTVAALALFAVSTGWLEMANARHRPITALPPAMGDFGQAAIDRTDTSSIPEGHSGELRALR</sequence>
<keyword evidence="3" id="KW-1185">Reference proteome</keyword>
<protein>
    <submittedName>
        <fullName evidence="2">Uncharacterized protein</fullName>
    </submittedName>
</protein>
<dbReference type="EMBL" id="JBFOCI010000001">
    <property type="protein sequence ID" value="MEW9805418.1"/>
    <property type="molecule type" value="Genomic_DNA"/>
</dbReference>
<evidence type="ECO:0000313" key="3">
    <source>
        <dbReference type="Proteomes" id="UP001556196"/>
    </source>
</evidence>
<dbReference type="RefSeq" id="WP_367722465.1">
    <property type="nucleotide sequence ID" value="NZ_JBFOCH010000051.1"/>
</dbReference>
<evidence type="ECO:0000313" key="2">
    <source>
        <dbReference type="EMBL" id="MEW9805418.1"/>
    </source>
</evidence>